<dbReference type="InterPro" id="IPR010648">
    <property type="entry name" value="UPF0270"/>
</dbReference>
<proteinExistence type="inferred from homology"/>
<name>A0ABV5ZDZ5_9GAMM</name>
<dbReference type="Gene3D" id="1.10.10.610">
    <property type="entry name" value="YehU-like"/>
    <property type="match status" value="1"/>
</dbReference>
<evidence type="ECO:0000256" key="1">
    <source>
        <dbReference type="ARBA" id="ARBA00006450"/>
    </source>
</evidence>
<protein>
    <submittedName>
        <fullName evidence="2">YheU family protein</fullName>
    </submittedName>
</protein>
<evidence type="ECO:0000313" key="2">
    <source>
        <dbReference type="EMBL" id="MFB9887517.1"/>
    </source>
</evidence>
<sequence>MLIPWHSLEASTLTAILEDFASRDGTDYGEVELSLASKVSQLRLALQQGKLVLFWSEHKQEISLLEPDKL</sequence>
<comment type="similarity">
    <text evidence="1">Belongs to the UPF0270 family.</text>
</comment>
<dbReference type="EMBL" id="JBHLZN010000005">
    <property type="protein sequence ID" value="MFB9887517.1"/>
    <property type="molecule type" value="Genomic_DNA"/>
</dbReference>
<dbReference type="RefSeq" id="WP_027312685.1">
    <property type="nucleotide sequence ID" value="NZ_JAUESS010000008.1"/>
</dbReference>
<organism evidence="2 3">
    <name type="scientific">Balneatrix alpica</name>
    <dbReference type="NCBI Taxonomy" id="75684"/>
    <lineage>
        <taxon>Bacteria</taxon>
        <taxon>Pseudomonadati</taxon>
        <taxon>Pseudomonadota</taxon>
        <taxon>Gammaproteobacteria</taxon>
        <taxon>Oceanospirillales</taxon>
        <taxon>Balneatrichaceae</taxon>
        <taxon>Balneatrix</taxon>
    </lineage>
</organism>
<evidence type="ECO:0000313" key="3">
    <source>
        <dbReference type="Proteomes" id="UP001589628"/>
    </source>
</evidence>
<comment type="caution">
    <text evidence="2">The sequence shown here is derived from an EMBL/GenBank/DDBJ whole genome shotgun (WGS) entry which is preliminary data.</text>
</comment>
<accession>A0ABV5ZDZ5</accession>
<dbReference type="Proteomes" id="UP001589628">
    <property type="component" value="Unassembled WGS sequence"/>
</dbReference>
<dbReference type="Pfam" id="PF06794">
    <property type="entry name" value="UPF0270"/>
    <property type="match status" value="1"/>
</dbReference>
<dbReference type="InterPro" id="IPR036685">
    <property type="entry name" value="YehU-like_sf"/>
</dbReference>
<dbReference type="SUPFAM" id="SSF118001">
    <property type="entry name" value="YehU-like"/>
    <property type="match status" value="1"/>
</dbReference>
<keyword evidence="3" id="KW-1185">Reference proteome</keyword>
<reference evidence="2 3" key="1">
    <citation type="submission" date="2024-09" db="EMBL/GenBank/DDBJ databases">
        <authorList>
            <person name="Sun Q."/>
            <person name="Mori K."/>
        </authorList>
    </citation>
    <scope>NUCLEOTIDE SEQUENCE [LARGE SCALE GENOMIC DNA]</scope>
    <source>
        <strain evidence="2 3">ATCC 51285</strain>
    </source>
</reference>
<gene>
    <name evidence="2" type="ORF">ACFFLH_13940</name>
</gene>